<reference evidence="5 6" key="1">
    <citation type="submission" date="2021-04" db="EMBL/GenBank/DDBJ databases">
        <title>Magnetospirillum sulfuroxidans sp. nov., a facultative chemolithoautotrophic sulfur-oxidizing alphaproteobacterium isolated from freshwater sediment and proposals for Paramagetospirillum gen. nov., and Magnetospirillaceae fam. nov.</title>
        <authorList>
            <person name="Koziaeva V."/>
            <person name="Geelhoed J.S."/>
            <person name="Sorokin D.Y."/>
            <person name="Grouzdev D.S."/>
        </authorList>
    </citation>
    <scope>NUCLEOTIDE SEQUENCE [LARGE SCALE GENOMIC DNA]</scope>
    <source>
        <strain evidence="5 6">J10</strain>
    </source>
</reference>
<dbReference type="Gene3D" id="1.10.439.10">
    <property type="entry name" value="Penicillin Amidohydrolase, domain 1"/>
    <property type="match status" value="1"/>
</dbReference>
<dbReference type="Pfam" id="PF01804">
    <property type="entry name" value="Penicil_amidase"/>
    <property type="match status" value="1"/>
</dbReference>
<comment type="caution">
    <text evidence="5">The sequence shown here is derived from an EMBL/GenBank/DDBJ whole genome shotgun (WGS) entry which is preliminary data.</text>
</comment>
<dbReference type="Gene3D" id="3.60.20.10">
    <property type="entry name" value="Glutamine Phosphoribosylpyrophosphate, subunit 1, domain 1"/>
    <property type="match status" value="1"/>
</dbReference>
<dbReference type="PIRSF" id="PIRSF001227">
    <property type="entry name" value="Pen_acylase"/>
    <property type="match status" value="1"/>
</dbReference>
<dbReference type="SUPFAM" id="SSF56235">
    <property type="entry name" value="N-terminal nucleophile aminohydrolases (Ntn hydrolases)"/>
    <property type="match status" value="1"/>
</dbReference>
<keyword evidence="4" id="KW-1133">Transmembrane helix</keyword>
<sequence length="791" mass="87158">MQDTPTDSQRPEPVETVFFGKEMSRWGWFANVLGLVFLAVVSVTFVWIMSSLPRVEGRVPAKGMEYSATITRDDSGIPYITARSGHDAYFAMGWIHAQDRLWQMELQRRVGAGRLAEIVGEPGLKNDRFMRTLGLYRLAQDSVERLDDPTRNALKAYAEGVNAWINDNTQRLPPEFRLLRLTPEPWQPADSLVWARIMALQLTADWRDEALRGKLAATMPSRRLAELWPEATEGPVTIAAGLVDQVLATLPVAAEPHLASNVVAVSGKRSDSGAPLLANDPHLPFQAPSLWYLLSVEAPGLRLTGAMVPGVPFHLIGHNGRIAWGTTTTHADTVDLFIENLAGDDSYQVAKTTRPFGHRQEVITIKGQQAETLIVRESRHGPIISDLAAGQKDGQVVAFKSTALEPDDRTAQAMYRLGRTVDWRSFVAALSDFHAPVQNFAFADTGGNIGFITAGRIPVRSKGTGFAPVQGWSNAGEWTGWVPFSKLPQSFNPKTGLIVNANNQVTGEKYPFHITTRWPEGYRARRIEELLEDKSKITPADLRAMQLDTLSLAAQEIKELLDVPADASAKAREAAKLVASWDGGMDRDRAEPLIFNVWLDKLWTRILADELGGDLAAMRAVRPRVLGEILTVNRHWCDDVGTEKAESCDDLIAETLEATVTELSAKYPGKTPAQWRWGDVHQARFAHPILGRIPGLNQLSDTSLPSDGDDFTINRGSFIPGQFTHVHGPGLRVIFDLSDLSKTTFVLATGQSGNPLSRHYRDLLPGWQTNEGLTIDKPADGSASITLEPSY</sequence>
<keyword evidence="2" id="KW-0378">Hydrolase</keyword>
<gene>
    <name evidence="5" type="ORF">KEC16_02230</name>
</gene>
<dbReference type="CDD" id="cd03747">
    <property type="entry name" value="Ntn_PGA_like"/>
    <property type="match status" value="1"/>
</dbReference>
<comment type="similarity">
    <text evidence="1">Belongs to the peptidase S45 family.</text>
</comment>
<organism evidence="5 6">
    <name type="scientific">Magnetospirillum sulfuroxidans</name>
    <dbReference type="NCBI Taxonomy" id="611300"/>
    <lineage>
        <taxon>Bacteria</taxon>
        <taxon>Pseudomonadati</taxon>
        <taxon>Pseudomonadota</taxon>
        <taxon>Alphaproteobacteria</taxon>
        <taxon>Rhodospirillales</taxon>
        <taxon>Rhodospirillaceae</taxon>
        <taxon>Magnetospirillum</taxon>
    </lineage>
</organism>
<dbReference type="InterPro" id="IPR043146">
    <property type="entry name" value="Penicillin_amidase_N_B-knob"/>
</dbReference>
<dbReference type="RefSeq" id="WP_211546018.1">
    <property type="nucleotide sequence ID" value="NZ_JAGTUF010000001.1"/>
</dbReference>
<name>A0ABS5I7W8_9PROT</name>
<dbReference type="InterPro" id="IPR002692">
    <property type="entry name" value="S45"/>
</dbReference>
<evidence type="ECO:0000313" key="6">
    <source>
        <dbReference type="Proteomes" id="UP000680714"/>
    </source>
</evidence>
<feature type="transmembrane region" description="Helical" evidence="4">
    <location>
        <begin position="28"/>
        <end position="49"/>
    </location>
</feature>
<dbReference type="Gene3D" id="1.10.1400.10">
    <property type="match status" value="1"/>
</dbReference>
<evidence type="ECO:0000313" key="5">
    <source>
        <dbReference type="EMBL" id="MBR9970528.1"/>
    </source>
</evidence>
<evidence type="ECO:0000256" key="1">
    <source>
        <dbReference type="ARBA" id="ARBA00006586"/>
    </source>
</evidence>
<dbReference type="InterPro" id="IPR014395">
    <property type="entry name" value="Pen/GL7ACA/AHL_acylase"/>
</dbReference>
<keyword evidence="4" id="KW-0472">Membrane</keyword>
<evidence type="ECO:0000256" key="2">
    <source>
        <dbReference type="ARBA" id="ARBA00022801"/>
    </source>
</evidence>
<dbReference type="InterPro" id="IPR029055">
    <property type="entry name" value="Ntn_hydrolases_N"/>
</dbReference>
<keyword evidence="4" id="KW-0812">Transmembrane</keyword>
<dbReference type="PANTHER" id="PTHR34218:SF4">
    <property type="entry name" value="ACYL-HOMOSERINE LACTONE ACYLASE QUIP"/>
    <property type="match status" value="1"/>
</dbReference>
<dbReference type="Proteomes" id="UP000680714">
    <property type="component" value="Unassembled WGS sequence"/>
</dbReference>
<dbReference type="Gene3D" id="2.30.120.10">
    <property type="match status" value="1"/>
</dbReference>
<dbReference type="EMBL" id="JAGTUF010000001">
    <property type="protein sequence ID" value="MBR9970528.1"/>
    <property type="molecule type" value="Genomic_DNA"/>
</dbReference>
<evidence type="ECO:0000256" key="4">
    <source>
        <dbReference type="SAM" id="Phobius"/>
    </source>
</evidence>
<protein>
    <submittedName>
        <fullName evidence="5">Penicillin acylase family protein</fullName>
    </submittedName>
</protein>
<dbReference type="InterPro" id="IPR023343">
    <property type="entry name" value="Penicillin_amidase_dom1"/>
</dbReference>
<dbReference type="PANTHER" id="PTHR34218">
    <property type="entry name" value="PEPTIDASE S45 PENICILLIN AMIDASE"/>
    <property type="match status" value="1"/>
</dbReference>
<accession>A0ABS5I7W8</accession>
<evidence type="ECO:0000256" key="3">
    <source>
        <dbReference type="ARBA" id="ARBA00023145"/>
    </source>
</evidence>
<keyword evidence="3" id="KW-0865">Zymogen</keyword>
<keyword evidence="6" id="KW-1185">Reference proteome</keyword>
<proteinExistence type="inferred from homology"/>
<dbReference type="InterPro" id="IPR043147">
    <property type="entry name" value="Penicillin_amidase_A-knob"/>
</dbReference>